<organism evidence="2 3">
    <name type="scientific">Trichonephila inaurata madagascariensis</name>
    <dbReference type="NCBI Taxonomy" id="2747483"/>
    <lineage>
        <taxon>Eukaryota</taxon>
        <taxon>Metazoa</taxon>
        <taxon>Ecdysozoa</taxon>
        <taxon>Arthropoda</taxon>
        <taxon>Chelicerata</taxon>
        <taxon>Arachnida</taxon>
        <taxon>Araneae</taxon>
        <taxon>Araneomorphae</taxon>
        <taxon>Entelegynae</taxon>
        <taxon>Araneoidea</taxon>
        <taxon>Nephilidae</taxon>
        <taxon>Trichonephila</taxon>
        <taxon>Trichonephila inaurata</taxon>
    </lineage>
</organism>
<name>A0A8X6Y399_9ARAC</name>
<feature type="transmembrane region" description="Helical" evidence="1">
    <location>
        <begin position="38"/>
        <end position="54"/>
    </location>
</feature>
<keyword evidence="1" id="KW-0812">Transmembrane</keyword>
<proteinExistence type="predicted"/>
<keyword evidence="1" id="KW-0472">Membrane</keyword>
<keyword evidence="1" id="KW-1133">Transmembrane helix</keyword>
<protein>
    <submittedName>
        <fullName evidence="2">Uncharacterized protein</fullName>
    </submittedName>
</protein>
<sequence length="95" mass="11103">MIRTVENERDCDIRPERVNPASKNGFLKRAVAHVVRNFIWNMNILAAFVFSSFIGDHEELYLYCILFQILQFSTPIVNFFHVSLGLEKFVLHCPD</sequence>
<accession>A0A8X6Y399</accession>
<feature type="transmembrane region" description="Helical" evidence="1">
    <location>
        <begin position="60"/>
        <end position="80"/>
    </location>
</feature>
<dbReference type="EMBL" id="BMAV01015442">
    <property type="protein sequence ID" value="GFY64868.1"/>
    <property type="molecule type" value="Genomic_DNA"/>
</dbReference>
<evidence type="ECO:0000313" key="3">
    <source>
        <dbReference type="Proteomes" id="UP000886998"/>
    </source>
</evidence>
<comment type="caution">
    <text evidence="2">The sequence shown here is derived from an EMBL/GenBank/DDBJ whole genome shotgun (WGS) entry which is preliminary data.</text>
</comment>
<dbReference type="Proteomes" id="UP000886998">
    <property type="component" value="Unassembled WGS sequence"/>
</dbReference>
<dbReference type="AlphaFoldDB" id="A0A8X6Y399"/>
<keyword evidence="3" id="KW-1185">Reference proteome</keyword>
<gene>
    <name evidence="2" type="ORF">TNIN_182561</name>
</gene>
<evidence type="ECO:0000256" key="1">
    <source>
        <dbReference type="SAM" id="Phobius"/>
    </source>
</evidence>
<evidence type="ECO:0000313" key="2">
    <source>
        <dbReference type="EMBL" id="GFY64868.1"/>
    </source>
</evidence>
<reference evidence="2" key="1">
    <citation type="submission" date="2020-08" db="EMBL/GenBank/DDBJ databases">
        <title>Multicomponent nature underlies the extraordinary mechanical properties of spider dragline silk.</title>
        <authorList>
            <person name="Kono N."/>
            <person name="Nakamura H."/>
            <person name="Mori M."/>
            <person name="Yoshida Y."/>
            <person name="Ohtoshi R."/>
            <person name="Malay A.D."/>
            <person name="Moran D.A.P."/>
            <person name="Tomita M."/>
            <person name="Numata K."/>
            <person name="Arakawa K."/>
        </authorList>
    </citation>
    <scope>NUCLEOTIDE SEQUENCE</scope>
</reference>